<proteinExistence type="predicted"/>
<dbReference type="AlphaFoldDB" id="A0AA49JDV7"/>
<keyword evidence="2" id="KW-1185">Reference proteome</keyword>
<dbReference type="Proteomes" id="UP001244443">
    <property type="component" value="Chromosome"/>
</dbReference>
<evidence type="ECO:0000313" key="1">
    <source>
        <dbReference type="EMBL" id="WKK87303.1"/>
    </source>
</evidence>
<name>A0AA49JDV7_9BACT</name>
<accession>A0AA49JDV7</accession>
<sequence>MSRLFILLLFFQFFGCRTIDEFDPFQNKLEKGISTYSMNYIGLNDGSDFGKCFLASDLARLYESASGKEIVNVSFEIYIDGQFFTGSSISNYSINCIVDLSQFANGRHDVSILITPHDDYQDDDENSLASFFGYIDGTFHFQQSLNFVEENLGDIHINDARLINGNINIEYETKGGANPSVFEISNIFGSSVKKKYLFKRGKSLEFTWGTETDQLLLLTYSNRFETKSTTIFLR</sequence>
<dbReference type="RefSeq" id="WP_302103684.1">
    <property type="nucleotide sequence ID" value="NZ_CP129970.2"/>
</dbReference>
<evidence type="ECO:0000313" key="2">
    <source>
        <dbReference type="Proteomes" id="UP001244443"/>
    </source>
</evidence>
<organism evidence="1 2">
    <name type="scientific">Marivirga arenosa</name>
    <dbReference type="NCBI Taxonomy" id="3059076"/>
    <lineage>
        <taxon>Bacteria</taxon>
        <taxon>Pseudomonadati</taxon>
        <taxon>Bacteroidota</taxon>
        <taxon>Cytophagia</taxon>
        <taxon>Cytophagales</taxon>
        <taxon>Marivirgaceae</taxon>
        <taxon>Marivirga</taxon>
    </lineage>
</organism>
<reference evidence="1" key="1">
    <citation type="submission" date="2023-08" db="EMBL/GenBank/DDBJ databases">
        <title>Comparative genomics and taxonomic characterization of three novel marine species of genus Marivirga.</title>
        <authorList>
            <person name="Muhammad N."/>
            <person name="Kim S.-G."/>
        </authorList>
    </citation>
    <scope>NUCLEOTIDE SEQUENCE [LARGE SCALE GENOMIC DNA]</scope>
    <source>
        <strain evidence="1">ABR2-2</strain>
    </source>
</reference>
<gene>
    <name evidence="1" type="ORF">QYS48_11280</name>
</gene>
<dbReference type="EMBL" id="CP129970">
    <property type="protein sequence ID" value="WKK87303.1"/>
    <property type="molecule type" value="Genomic_DNA"/>
</dbReference>
<protein>
    <submittedName>
        <fullName evidence="1">Uncharacterized protein</fullName>
    </submittedName>
</protein>